<evidence type="ECO:0000256" key="1">
    <source>
        <dbReference type="SAM" id="Phobius"/>
    </source>
</evidence>
<feature type="transmembrane region" description="Helical" evidence="1">
    <location>
        <begin position="6"/>
        <end position="24"/>
    </location>
</feature>
<dbReference type="AlphaFoldDB" id="A0A023FD74"/>
<organism evidence="2">
    <name type="scientific">Amblyomma cajennense</name>
    <name type="common">Cayenne tick</name>
    <name type="synonym">Acarus cajennensis</name>
    <dbReference type="NCBI Taxonomy" id="34607"/>
    <lineage>
        <taxon>Eukaryota</taxon>
        <taxon>Metazoa</taxon>
        <taxon>Ecdysozoa</taxon>
        <taxon>Arthropoda</taxon>
        <taxon>Chelicerata</taxon>
        <taxon>Arachnida</taxon>
        <taxon>Acari</taxon>
        <taxon>Parasitiformes</taxon>
        <taxon>Ixodida</taxon>
        <taxon>Ixodoidea</taxon>
        <taxon>Ixodidae</taxon>
        <taxon>Amblyomminae</taxon>
        <taxon>Amblyomma</taxon>
    </lineage>
</organism>
<proteinExistence type="evidence at transcript level"/>
<evidence type="ECO:0000313" key="2">
    <source>
        <dbReference type="EMBL" id="JAC18828.1"/>
    </source>
</evidence>
<accession>A0A023FD74</accession>
<keyword evidence="1" id="KW-0812">Transmembrane</keyword>
<dbReference type="EMBL" id="GBBK01005654">
    <property type="protein sequence ID" value="JAC18828.1"/>
    <property type="molecule type" value="mRNA"/>
</dbReference>
<sequence>MLRRVALYSSGVIGPAVLILLLVFRLNRYTLACDNINSCAYTCHPPVNYKPIVSYEWTASLVPWTLFCFHRSKTTLFQHTSMLCREW</sequence>
<keyword evidence="1" id="KW-0472">Membrane</keyword>
<protein>
    <submittedName>
        <fullName evidence="2">Putative secreted protein</fullName>
    </submittedName>
</protein>
<reference evidence="2" key="1">
    <citation type="submission" date="2014-03" db="EMBL/GenBank/DDBJ databases">
        <title>The sialotranscriptome of Amblyomma triste, Amblyomma parvum and Amblyomma cajennense ticks, uncovered by 454-based RNA-seq.</title>
        <authorList>
            <person name="Garcia G.R."/>
            <person name="Gardinassi L.G."/>
            <person name="Ribeiro J.M."/>
            <person name="Anatriello E."/>
            <person name="Ferreira B.R."/>
            <person name="Moreira H.N."/>
            <person name="Mafra C."/>
            <person name="Olegario M.M."/>
            <person name="Szabo P.J."/>
            <person name="Miranda-Santos I.K."/>
            <person name="Maruyama S.R."/>
        </authorList>
    </citation>
    <scope>NUCLEOTIDE SEQUENCE</scope>
    <source>
        <strain evidence="2">Uberlandia</strain>
        <tissue evidence="2">Salivary glands</tissue>
    </source>
</reference>
<keyword evidence="1" id="KW-1133">Transmembrane helix</keyword>
<name>A0A023FD74_AMBCJ</name>